<evidence type="ECO:0000256" key="6">
    <source>
        <dbReference type="ARBA" id="ARBA00023136"/>
    </source>
</evidence>
<keyword evidence="6 8" id="KW-0472">Membrane</keyword>
<evidence type="ECO:0000256" key="5">
    <source>
        <dbReference type="ARBA" id="ARBA00022989"/>
    </source>
</evidence>
<feature type="transmembrane region" description="Helical" evidence="8">
    <location>
        <begin position="171"/>
        <end position="187"/>
    </location>
</feature>
<evidence type="ECO:0000256" key="1">
    <source>
        <dbReference type="ARBA" id="ARBA00004651"/>
    </source>
</evidence>
<proteinExistence type="inferred from homology"/>
<organism evidence="9 10">
    <name type="scientific">Caballeronia catudaia</name>
    <dbReference type="NCBI Taxonomy" id="1777136"/>
    <lineage>
        <taxon>Bacteria</taxon>
        <taxon>Pseudomonadati</taxon>
        <taxon>Pseudomonadota</taxon>
        <taxon>Betaproteobacteria</taxon>
        <taxon>Burkholderiales</taxon>
        <taxon>Burkholderiaceae</taxon>
        <taxon>Caballeronia</taxon>
    </lineage>
</organism>
<accession>A0A157ZF77</accession>
<dbReference type="InterPro" id="IPR018584">
    <property type="entry name" value="GT87"/>
</dbReference>
<name>A0A157ZF77_9BURK</name>
<comment type="similarity">
    <text evidence="7">Belongs to the glycosyltransferase 87 family.</text>
</comment>
<sequence length="430" mass="46411">MSSSRTIASKSALSLGTIAKVLLVLAACLLAERVPRSLYADFRANPADLFCDFNYYLYAFTKVLQHPGDLSQLYDHDALVAFLRSMGARNTGEDVFYGYPPQFALLFSPLARLSPLAAKAVWALGSVVLFGAGVAMLAKLAYRGENRAVPLLIVAIALLSRPLLDDFYLGQSNELLFFLIVATFFFIDRGNHFLAGLFLGTAIVLKVTPLAIAGLLLLRREWRTAIATAVTSLAITAFTAWQLGLQVMLHYLVSDMPRLNAQNLLLGGAPANNSLRGAVQALSKFAGMSPSQSVLGAIWLATAVVVCGIAVVLVYRQHADRRIDFALACTTMLVASPMLEPVHLVALLIPLAVLFGTTLEWSETRLSAIGPRVELVLASCAVLILFFRARNVGYFAAVSIVYALCLARYFAPLAAAQRGHWQGISAGGRS</sequence>
<dbReference type="AlphaFoldDB" id="A0A157ZF77"/>
<gene>
    <name evidence="9" type="ORF">AWB75_00657</name>
</gene>
<dbReference type="GO" id="GO:0016758">
    <property type="term" value="F:hexosyltransferase activity"/>
    <property type="evidence" value="ECO:0007669"/>
    <property type="project" value="InterPro"/>
</dbReference>
<keyword evidence="4 8" id="KW-0812">Transmembrane</keyword>
<feature type="transmembrane region" description="Helical" evidence="8">
    <location>
        <begin position="193"/>
        <end position="218"/>
    </location>
</feature>
<dbReference type="EC" id="2.4.1.-" evidence="9"/>
<dbReference type="GO" id="GO:0005886">
    <property type="term" value="C:plasma membrane"/>
    <property type="evidence" value="ECO:0007669"/>
    <property type="project" value="UniProtKB-SubCell"/>
</dbReference>
<evidence type="ECO:0000256" key="2">
    <source>
        <dbReference type="ARBA" id="ARBA00022475"/>
    </source>
</evidence>
<feature type="transmembrane region" description="Helical" evidence="8">
    <location>
        <begin position="225"/>
        <end position="249"/>
    </location>
</feature>
<dbReference type="EMBL" id="FCOF02000002">
    <property type="protein sequence ID" value="SAK44133.1"/>
    <property type="molecule type" value="Genomic_DNA"/>
</dbReference>
<feature type="transmembrane region" description="Helical" evidence="8">
    <location>
        <begin position="327"/>
        <end position="349"/>
    </location>
</feature>
<evidence type="ECO:0000256" key="4">
    <source>
        <dbReference type="ARBA" id="ARBA00022692"/>
    </source>
</evidence>
<comment type="caution">
    <text evidence="9">The sequence shown here is derived from an EMBL/GenBank/DDBJ whole genome shotgun (WGS) entry which is preliminary data.</text>
</comment>
<feature type="transmembrane region" description="Helical" evidence="8">
    <location>
        <begin position="12"/>
        <end position="31"/>
    </location>
</feature>
<keyword evidence="9" id="KW-0328">Glycosyltransferase</keyword>
<keyword evidence="5 8" id="KW-1133">Transmembrane helix</keyword>
<comment type="subcellular location">
    <subcellularLocation>
        <location evidence="1">Cell membrane</location>
        <topology evidence="1">Multi-pass membrane protein</topology>
    </subcellularLocation>
</comment>
<keyword evidence="3 9" id="KW-0808">Transferase</keyword>
<evidence type="ECO:0000256" key="7">
    <source>
        <dbReference type="ARBA" id="ARBA00024033"/>
    </source>
</evidence>
<dbReference type="Proteomes" id="UP000054870">
    <property type="component" value="Unassembled WGS sequence"/>
</dbReference>
<evidence type="ECO:0000313" key="10">
    <source>
        <dbReference type="Proteomes" id="UP000054870"/>
    </source>
</evidence>
<evidence type="ECO:0000256" key="3">
    <source>
        <dbReference type="ARBA" id="ARBA00022679"/>
    </source>
</evidence>
<evidence type="ECO:0000313" key="9">
    <source>
        <dbReference type="EMBL" id="SAK44133.1"/>
    </source>
</evidence>
<feature type="transmembrane region" description="Helical" evidence="8">
    <location>
        <begin position="369"/>
        <end position="387"/>
    </location>
</feature>
<protein>
    <submittedName>
        <fullName evidence="9">Polyprenol-phosphate-mannose-dependent alpha-(1-2)-phosphatidylinositol mannoside mannosyltransferase</fullName>
        <ecNumber evidence="9">2.4.1.-</ecNumber>
    </submittedName>
</protein>
<dbReference type="Pfam" id="PF09594">
    <property type="entry name" value="GT87"/>
    <property type="match status" value="1"/>
</dbReference>
<feature type="transmembrane region" description="Helical" evidence="8">
    <location>
        <begin position="394"/>
        <end position="411"/>
    </location>
</feature>
<keyword evidence="10" id="KW-1185">Reference proteome</keyword>
<dbReference type="OrthoDB" id="9125478at2"/>
<reference evidence="9" key="1">
    <citation type="submission" date="2016-01" db="EMBL/GenBank/DDBJ databases">
        <authorList>
            <person name="Peeters C."/>
        </authorList>
    </citation>
    <scope>NUCLEOTIDE SEQUENCE [LARGE SCALE GENOMIC DNA]</scope>
    <source>
        <strain evidence="9">LMG 29318</strain>
    </source>
</reference>
<feature type="transmembrane region" description="Helical" evidence="8">
    <location>
        <begin position="294"/>
        <end position="315"/>
    </location>
</feature>
<evidence type="ECO:0000256" key="8">
    <source>
        <dbReference type="SAM" id="Phobius"/>
    </source>
</evidence>
<feature type="transmembrane region" description="Helical" evidence="8">
    <location>
        <begin position="120"/>
        <end position="142"/>
    </location>
</feature>
<keyword evidence="2" id="KW-1003">Cell membrane</keyword>